<feature type="transmembrane region" description="Helical" evidence="1">
    <location>
        <begin position="114"/>
        <end position="137"/>
    </location>
</feature>
<keyword evidence="1" id="KW-0472">Membrane</keyword>
<dbReference type="Proteomes" id="UP001550348">
    <property type="component" value="Unassembled WGS sequence"/>
</dbReference>
<gene>
    <name evidence="2" type="ORF">ABZ071_18415</name>
</gene>
<evidence type="ECO:0000313" key="2">
    <source>
        <dbReference type="EMBL" id="MEU0153865.1"/>
    </source>
</evidence>
<dbReference type="EMBL" id="JBEXRX010000052">
    <property type="protein sequence ID" value="MEU0153865.1"/>
    <property type="molecule type" value="Genomic_DNA"/>
</dbReference>
<keyword evidence="1" id="KW-0812">Transmembrane</keyword>
<evidence type="ECO:0008006" key="4">
    <source>
        <dbReference type="Google" id="ProtNLM"/>
    </source>
</evidence>
<keyword evidence="1" id="KW-1133">Transmembrane helix</keyword>
<evidence type="ECO:0000313" key="3">
    <source>
        <dbReference type="Proteomes" id="UP001550348"/>
    </source>
</evidence>
<dbReference type="RefSeq" id="WP_355665634.1">
    <property type="nucleotide sequence ID" value="NZ_JBEXRX010000052.1"/>
</dbReference>
<organism evidence="2 3">
    <name type="scientific">Micromonospora fulviviridis</name>
    <dbReference type="NCBI Taxonomy" id="47860"/>
    <lineage>
        <taxon>Bacteria</taxon>
        <taxon>Bacillati</taxon>
        <taxon>Actinomycetota</taxon>
        <taxon>Actinomycetes</taxon>
        <taxon>Micromonosporales</taxon>
        <taxon>Micromonosporaceae</taxon>
        <taxon>Micromonospora</taxon>
    </lineage>
</organism>
<proteinExistence type="predicted"/>
<accession>A0ABV2VM35</accession>
<comment type="caution">
    <text evidence="2">The sequence shown here is derived from an EMBL/GenBank/DDBJ whole genome shotgun (WGS) entry which is preliminary data.</text>
</comment>
<feature type="transmembrane region" description="Helical" evidence="1">
    <location>
        <begin position="83"/>
        <end position="102"/>
    </location>
</feature>
<reference evidence="2 3" key="1">
    <citation type="submission" date="2024-06" db="EMBL/GenBank/DDBJ databases">
        <title>The Natural Products Discovery Center: Release of the First 8490 Sequenced Strains for Exploring Actinobacteria Biosynthetic Diversity.</title>
        <authorList>
            <person name="Kalkreuter E."/>
            <person name="Kautsar S.A."/>
            <person name="Yang D."/>
            <person name="Bader C.D."/>
            <person name="Teijaro C.N."/>
            <person name="Fluegel L."/>
            <person name="Davis C.M."/>
            <person name="Simpson J.R."/>
            <person name="Lauterbach L."/>
            <person name="Steele A.D."/>
            <person name="Gui C."/>
            <person name="Meng S."/>
            <person name="Li G."/>
            <person name="Viehrig K."/>
            <person name="Ye F."/>
            <person name="Su P."/>
            <person name="Kiefer A.F."/>
            <person name="Nichols A."/>
            <person name="Cepeda A.J."/>
            <person name="Yan W."/>
            <person name="Fan B."/>
            <person name="Jiang Y."/>
            <person name="Adhikari A."/>
            <person name="Zheng C.-J."/>
            <person name="Schuster L."/>
            <person name="Cowan T.M."/>
            <person name="Smanski M.J."/>
            <person name="Chevrette M.G."/>
            <person name="De Carvalho L.P.S."/>
            <person name="Shen B."/>
        </authorList>
    </citation>
    <scope>NUCLEOTIDE SEQUENCE [LARGE SCALE GENOMIC DNA]</scope>
    <source>
        <strain evidence="2 3">NPDC006286</strain>
    </source>
</reference>
<name>A0ABV2VM35_9ACTN</name>
<protein>
    <recommendedName>
        <fullName evidence="4">DUF1772 domain-containing protein</fullName>
    </recommendedName>
</protein>
<sequence>MQESMPSFAVRYVWRGLAASMVAVAWGTLGYGLLFSRHDQQAWDDLEAGGRLAANLTVYLPYLALALPVAVVVVLGLLPAPHLLSPLLAATVGIALFVWWVTAQGYLFDAQPRLAACLVGSLTADAGAVGALTAAWVRAGRQPGTASPRDAGQVASN</sequence>
<feature type="transmembrane region" description="Helical" evidence="1">
    <location>
        <begin position="12"/>
        <end position="35"/>
    </location>
</feature>
<evidence type="ECO:0000256" key="1">
    <source>
        <dbReference type="SAM" id="Phobius"/>
    </source>
</evidence>
<feature type="transmembrane region" description="Helical" evidence="1">
    <location>
        <begin position="56"/>
        <end position="77"/>
    </location>
</feature>
<keyword evidence="3" id="KW-1185">Reference proteome</keyword>